<name>A0A841H701_9BACT</name>
<dbReference type="SMART" id="SM00060">
    <property type="entry name" value="FN3"/>
    <property type="match status" value="1"/>
</dbReference>
<dbReference type="SUPFAM" id="SSF49265">
    <property type="entry name" value="Fibronectin type III"/>
    <property type="match status" value="1"/>
</dbReference>
<gene>
    <name evidence="3" type="ORF">HNQ61_005394</name>
</gene>
<dbReference type="PANTHER" id="PTHR41339">
    <property type="entry name" value="LIPL48"/>
    <property type="match status" value="1"/>
</dbReference>
<keyword evidence="1" id="KW-0732">Signal</keyword>
<dbReference type="Gene3D" id="2.60.40.10">
    <property type="entry name" value="Immunoglobulins"/>
    <property type="match status" value="1"/>
</dbReference>
<dbReference type="CDD" id="cd00063">
    <property type="entry name" value="FN3"/>
    <property type="match status" value="1"/>
</dbReference>
<reference evidence="3 4" key="1">
    <citation type="submission" date="2020-08" db="EMBL/GenBank/DDBJ databases">
        <title>Genomic Encyclopedia of Type Strains, Phase IV (KMG-IV): sequencing the most valuable type-strain genomes for metagenomic binning, comparative biology and taxonomic classification.</title>
        <authorList>
            <person name="Goeker M."/>
        </authorList>
    </citation>
    <scope>NUCLEOTIDE SEQUENCE [LARGE SCALE GENOMIC DNA]</scope>
    <source>
        <strain evidence="3 4">DSM 29007</strain>
    </source>
</reference>
<evidence type="ECO:0000256" key="1">
    <source>
        <dbReference type="SAM" id="SignalP"/>
    </source>
</evidence>
<sequence>MKFNARKLLALAAAMLFAGSAAACDSNSTGSDQPDPPTGTTVTVVSPTSIRVTWNLAEDATSYDVERATAGGAFAAVGTGIAGTFYEDNGLTAGTEYTYRVRALRGTKASGYGAEIKATTSAAPPKIRVLSGFISSNQTLSADTLYVLSGYVKVTNAATLTIQPGTKIVGDTAASAAGSSLWILRGSKLIAEGTASAPIVFTSWRTAGNRRPGDWGGIIIVGSAPINRTATPIYTEGPQGAREDYSNPGGNPAAASFNDNSGSLRYVRIEFAGFDVSSGSGQELNSLSMYAVGRGTKIEYVQSMSGLDDSFEWFGGAVDGRYLVSYASGDDHFDWTEGYRGRNQFLIAMQDTVLAPRAGAGSLSSDPRGFEGDGCENDKAGCTYANTPFSAPVFANFTLIGPGPGVFAQTDGNGAVMRRGTAGTLVNGVIARWPGVGISLRDAASNELRLADSLMVRNVLLAGNGSNFEAATANFGATLADAAYNNQAQAGFAGLFTAVPASGTAASATALDFTPAGGSPLATGGMTSFAGTRIEGRATNFFGGTLTATSYRGAADPNGAKWWQGWTNYANR</sequence>
<evidence type="ECO:0000259" key="2">
    <source>
        <dbReference type="PROSITE" id="PS50853"/>
    </source>
</evidence>
<evidence type="ECO:0000313" key="3">
    <source>
        <dbReference type="EMBL" id="MBB6073723.1"/>
    </source>
</evidence>
<dbReference type="PANTHER" id="PTHR41339:SF1">
    <property type="entry name" value="SECRETED PROTEIN"/>
    <property type="match status" value="1"/>
</dbReference>
<dbReference type="InterPro" id="IPR036116">
    <property type="entry name" value="FN3_sf"/>
</dbReference>
<dbReference type="InterPro" id="IPR003961">
    <property type="entry name" value="FN3_dom"/>
</dbReference>
<dbReference type="AlphaFoldDB" id="A0A841H701"/>
<proteinExistence type="predicted"/>
<comment type="caution">
    <text evidence="3">The sequence shown here is derived from an EMBL/GenBank/DDBJ whole genome shotgun (WGS) entry which is preliminary data.</text>
</comment>
<evidence type="ECO:0000313" key="4">
    <source>
        <dbReference type="Proteomes" id="UP000582837"/>
    </source>
</evidence>
<keyword evidence="4" id="KW-1185">Reference proteome</keyword>
<organism evidence="3 4">
    <name type="scientific">Longimicrobium terrae</name>
    <dbReference type="NCBI Taxonomy" id="1639882"/>
    <lineage>
        <taxon>Bacteria</taxon>
        <taxon>Pseudomonadati</taxon>
        <taxon>Gemmatimonadota</taxon>
        <taxon>Longimicrobiia</taxon>
        <taxon>Longimicrobiales</taxon>
        <taxon>Longimicrobiaceae</taxon>
        <taxon>Longimicrobium</taxon>
    </lineage>
</organism>
<protein>
    <recommendedName>
        <fullName evidence="2">Fibronectin type-III domain-containing protein</fullName>
    </recommendedName>
</protein>
<feature type="chain" id="PRO_5032346151" description="Fibronectin type-III domain-containing protein" evidence="1">
    <location>
        <begin position="24"/>
        <end position="572"/>
    </location>
</feature>
<dbReference type="Proteomes" id="UP000582837">
    <property type="component" value="Unassembled WGS sequence"/>
</dbReference>
<dbReference type="RefSeq" id="WP_170035564.1">
    <property type="nucleotide sequence ID" value="NZ_JABDTL010000001.1"/>
</dbReference>
<feature type="domain" description="Fibronectin type-III" evidence="2">
    <location>
        <begin position="36"/>
        <end position="123"/>
    </location>
</feature>
<dbReference type="InterPro" id="IPR013783">
    <property type="entry name" value="Ig-like_fold"/>
</dbReference>
<dbReference type="Pfam" id="PF00041">
    <property type="entry name" value="fn3"/>
    <property type="match status" value="1"/>
</dbReference>
<feature type="signal peptide" evidence="1">
    <location>
        <begin position="1"/>
        <end position="23"/>
    </location>
</feature>
<dbReference type="PROSITE" id="PS50853">
    <property type="entry name" value="FN3"/>
    <property type="match status" value="1"/>
</dbReference>
<dbReference type="EMBL" id="JACHIA010000028">
    <property type="protein sequence ID" value="MBB6073723.1"/>
    <property type="molecule type" value="Genomic_DNA"/>
</dbReference>
<dbReference type="PROSITE" id="PS51257">
    <property type="entry name" value="PROKAR_LIPOPROTEIN"/>
    <property type="match status" value="1"/>
</dbReference>
<accession>A0A841H701</accession>